<name>A0AAV2TKR4_CALDB</name>
<feature type="region of interest" description="Disordered" evidence="5">
    <location>
        <begin position="1"/>
        <end position="20"/>
    </location>
</feature>
<comment type="caution">
    <text evidence="6">The sequence shown here is derived from an EMBL/GenBank/DDBJ whole genome shotgun (WGS) entry which is preliminary data.</text>
</comment>
<dbReference type="AlphaFoldDB" id="A0AAV2TKR4"/>
<gene>
    <name evidence="6" type="ORF">CDAUBV1_LOCUS11266</name>
</gene>
<dbReference type="EMBL" id="CAXLJL010000367">
    <property type="protein sequence ID" value="CAL5136983.1"/>
    <property type="molecule type" value="Genomic_DNA"/>
</dbReference>
<comment type="similarity">
    <text evidence="1">Belongs to the SNF7 family.</text>
</comment>
<evidence type="ECO:0000256" key="3">
    <source>
        <dbReference type="ARBA" id="ARBA00041078"/>
    </source>
</evidence>
<evidence type="ECO:0000256" key="1">
    <source>
        <dbReference type="ARBA" id="ARBA00006190"/>
    </source>
</evidence>
<dbReference type="Proteomes" id="UP001497525">
    <property type="component" value="Unassembled WGS sequence"/>
</dbReference>
<sequence>MNRLFGSKTQKQKPTLTDVATNVDERNETIEKKIARLDAEIRKLAQQAAKMREGPAKNAVKMKALRLLKQKKVYERQSEQLANQSFNISQTDFTIRSLQDTKTTISAMKAGSKAMKKEMKNINVDQIYDITDDLADMMDVANEVQDALGENYATPDVDEAELEDELANLGDDLGVDSGYLDQALDAPSVPSTSLPGENVPAATPGAKSTVDGVPVDEFGLPQIS</sequence>
<evidence type="ECO:0000313" key="7">
    <source>
        <dbReference type="Proteomes" id="UP001497525"/>
    </source>
</evidence>
<dbReference type="InterPro" id="IPR005024">
    <property type="entry name" value="Snf7_fam"/>
</dbReference>
<dbReference type="PANTHER" id="PTHR22761">
    <property type="entry name" value="CHARGED MULTIVESICULAR BODY PROTEIN"/>
    <property type="match status" value="1"/>
</dbReference>
<feature type="coiled-coil region" evidence="4">
    <location>
        <begin position="20"/>
        <end position="84"/>
    </location>
</feature>
<feature type="region of interest" description="Disordered" evidence="5">
    <location>
        <begin position="179"/>
        <end position="224"/>
    </location>
</feature>
<dbReference type="GO" id="GO:0006900">
    <property type="term" value="P:vesicle budding from membrane"/>
    <property type="evidence" value="ECO:0007669"/>
    <property type="project" value="TreeGrafter"/>
</dbReference>
<evidence type="ECO:0000313" key="6">
    <source>
        <dbReference type="EMBL" id="CAL5136983.1"/>
    </source>
</evidence>
<protein>
    <recommendedName>
        <fullName evidence="3">Charged multivesicular body protein 5</fullName>
    </recommendedName>
</protein>
<dbReference type="GO" id="GO:0005771">
    <property type="term" value="C:multivesicular body"/>
    <property type="evidence" value="ECO:0007669"/>
    <property type="project" value="TreeGrafter"/>
</dbReference>
<accession>A0AAV2TKR4</accession>
<feature type="compositionally biased region" description="Polar residues" evidence="5">
    <location>
        <begin position="7"/>
        <end position="20"/>
    </location>
</feature>
<reference evidence="6" key="1">
    <citation type="submission" date="2024-06" db="EMBL/GenBank/DDBJ databases">
        <authorList>
            <person name="Liu X."/>
            <person name="Lenzi L."/>
            <person name="Haldenby T S."/>
            <person name="Uol C."/>
        </authorList>
    </citation>
    <scope>NUCLEOTIDE SEQUENCE</scope>
</reference>
<dbReference type="PANTHER" id="PTHR22761:SF12">
    <property type="entry name" value="CHARGED MULTIVESICULAR BODY PROTEIN 5"/>
    <property type="match status" value="1"/>
</dbReference>
<evidence type="ECO:0000256" key="5">
    <source>
        <dbReference type="SAM" id="MobiDB-lite"/>
    </source>
</evidence>
<evidence type="ECO:0000256" key="4">
    <source>
        <dbReference type="SAM" id="Coils"/>
    </source>
</evidence>
<dbReference type="GO" id="GO:0032511">
    <property type="term" value="P:late endosome to vacuole transport via multivesicular body sorting pathway"/>
    <property type="evidence" value="ECO:0007669"/>
    <property type="project" value="TreeGrafter"/>
</dbReference>
<dbReference type="Pfam" id="PF03357">
    <property type="entry name" value="Snf7"/>
    <property type="match status" value="1"/>
</dbReference>
<proteinExistence type="inferred from homology"/>
<keyword evidence="2 4" id="KW-0175">Coiled coil</keyword>
<dbReference type="Gene3D" id="6.10.250.1710">
    <property type="match status" value="1"/>
</dbReference>
<organism evidence="6 7">
    <name type="scientific">Calicophoron daubneyi</name>
    <name type="common">Rumen fluke</name>
    <name type="synonym">Paramphistomum daubneyi</name>
    <dbReference type="NCBI Taxonomy" id="300641"/>
    <lineage>
        <taxon>Eukaryota</taxon>
        <taxon>Metazoa</taxon>
        <taxon>Spiralia</taxon>
        <taxon>Lophotrochozoa</taxon>
        <taxon>Platyhelminthes</taxon>
        <taxon>Trematoda</taxon>
        <taxon>Digenea</taxon>
        <taxon>Plagiorchiida</taxon>
        <taxon>Pronocephalata</taxon>
        <taxon>Paramphistomoidea</taxon>
        <taxon>Paramphistomidae</taxon>
        <taxon>Calicophoron</taxon>
    </lineage>
</organism>
<dbReference type="Gene3D" id="1.10.287.1060">
    <property type="entry name" value="ESAT-6-like"/>
    <property type="match status" value="1"/>
</dbReference>
<evidence type="ECO:0000256" key="2">
    <source>
        <dbReference type="ARBA" id="ARBA00023054"/>
    </source>
</evidence>